<dbReference type="InterPro" id="IPR012079">
    <property type="entry name" value="Bifunc_Ald-ADH"/>
</dbReference>
<dbReference type="InterPro" id="IPR018211">
    <property type="entry name" value="ADH_Fe_CS"/>
</dbReference>
<evidence type="ECO:0000313" key="12">
    <source>
        <dbReference type="EMBL" id="ANK62606.1"/>
    </source>
</evidence>
<dbReference type="InterPro" id="IPR056798">
    <property type="entry name" value="ADH_Fe_C"/>
</dbReference>
<name>A0A192H3R8_9LACO</name>
<organism evidence="12 13">
    <name type="scientific">Loigolactobacillus backii</name>
    <dbReference type="NCBI Taxonomy" id="375175"/>
    <lineage>
        <taxon>Bacteria</taxon>
        <taxon>Bacillati</taxon>
        <taxon>Bacillota</taxon>
        <taxon>Bacilli</taxon>
        <taxon>Lactobacillales</taxon>
        <taxon>Lactobacillaceae</taxon>
        <taxon>Loigolactobacillus</taxon>
    </lineage>
</organism>
<evidence type="ECO:0000259" key="9">
    <source>
        <dbReference type="Pfam" id="PF00171"/>
    </source>
</evidence>
<dbReference type="Gene3D" id="3.40.50.1970">
    <property type="match status" value="1"/>
</dbReference>
<keyword evidence="3" id="KW-0408">Iron</keyword>
<dbReference type="Pfam" id="PF00465">
    <property type="entry name" value="Fe-ADH"/>
    <property type="match status" value="1"/>
</dbReference>
<feature type="domain" description="Alcohol dehydrogenase iron-type/glycerol dehydrogenase GldA" evidence="10">
    <location>
        <begin position="469"/>
        <end position="645"/>
    </location>
</feature>
<dbReference type="Proteomes" id="UP000078582">
    <property type="component" value="Chromosome"/>
</dbReference>
<dbReference type="STRING" id="375175.AYR53_07365"/>
<dbReference type="OrthoDB" id="9815791at2"/>
<keyword evidence="2 8" id="KW-0560">Oxidoreductase</keyword>
<dbReference type="InterPro" id="IPR015590">
    <property type="entry name" value="Aldehyde_DH_dom"/>
</dbReference>
<comment type="similarity">
    <text evidence="6 8">In the N-terminal section; belongs to the aldehyde dehydrogenase family.</text>
</comment>
<evidence type="ECO:0000256" key="5">
    <source>
        <dbReference type="ARBA" id="ARBA00023268"/>
    </source>
</evidence>
<keyword evidence="4" id="KW-0520">NAD</keyword>
<dbReference type="InterPro" id="IPR034789">
    <property type="entry name" value="AAD_C"/>
</dbReference>
<dbReference type="CDD" id="cd08178">
    <property type="entry name" value="AAD_C"/>
    <property type="match status" value="1"/>
</dbReference>
<dbReference type="Gene3D" id="1.20.1090.10">
    <property type="entry name" value="Dehydroquinate synthase-like - alpha domain"/>
    <property type="match status" value="1"/>
</dbReference>
<dbReference type="Gene3D" id="3.40.605.10">
    <property type="entry name" value="Aldehyde Dehydrogenase, Chain A, domain 1"/>
    <property type="match status" value="1"/>
</dbReference>
<dbReference type="GO" id="GO:0008774">
    <property type="term" value="F:acetaldehyde dehydrogenase (acetylating) activity"/>
    <property type="evidence" value="ECO:0007669"/>
    <property type="project" value="UniProtKB-UniRule"/>
</dbReference>
<proteinExistence type="inferred from homology"/>
<dbReference type="SUPFAM" id="SSF53720">
    <property type="entry name" value="ALDH-like"/>
    <property type="match status" value="1"/>
</dbReference>
<dbReference type="CDD" id="cd07122">
    <property type="entry name" value="ALDH_F20_ACDH"/>
    <property type="match status" value="1"/>
</dbReference>
<dbReference type="PANTHER" id="PTHR11496:SF83">
    <property type="entry name" value="HYDROXYACID-OXOACID TRANSHYDROGENASE, MITOCHONDRIAL"/>
    <property type="match status" value="1"/>
</dbReference>
<evidence type="ECO:0000256" key="4">
    <source>
        <dbReference type="ARBA" id="ARBA00023027"/>
    </source>
</evidence>
<accession>A0A192H3R8</accession>
<keyword evidence="5" id="KW-0511">Multifunctional enzyme</keyword>
<dbReference type="PROSITE" id="PS00913">
    <property type="entry name" value="ADH_IRON_1"/>
    <property type="match status" value="1"/>
</dbReference>
<dbReference type="InterPro" id="IPR001670">
    <property type="entry name" value="ADH_Fe/GldA"/>
</dbReference>
<dbReference type="AlphaFoldDB" id="A0A192H3R8"/>
<dbReference type="PIRSF" id="PIRSF000111">
    <property type="entry name" value="ALDH_ADH"/>
    <property type="match status" value="1"/>
</dbReference>
<dbReference type="GO" id="GO:0015976">
    <property type="term" value="P:carbon utilization"/>
    <property type="evidence" value="ECO:0007669"/>
    <property type="project" value="InterPro"/>
</dbReference>
<dbReference type="PROSITE" id="PS00060">
    <property type="entry name" value="ADH_IRON_2"/>
    <property type="match status" value="1"/>
</dbReference>
<comment type="cofactor">
    <cofactor evidence="1">
        <name>Fe(2+)</name>
        <dbReference type="ChEBI" id="CHEBI:29033"/>
    </cofactor>
</comment>
<dbReference type="FunFam" id="3.40.50.1970:FF:000003">
    <property type="entry name" value="Alcohol dehydrogenase, iron-containing"/>
    <property type="match status" value="1"/>
</dbReference>
<dbReference type="GO" id="GO:0004022">
    <property type="term" value="F:alcohol dehydrogenase (NAD+) activity"/>
    <property type="evidence" value="ECO:0007669"/>
    <property type="project" value="UniProtKB-UniRule"/>
</dbReference>
<evidence type="ECO:0000256" key="1">
    <source>
        <dbReference type="ARBA" id="ARBA00001954"/>
    </source>
</evidence>
<feature type="domain" description="Aldehyde dehydrogenase" evidence="9">
    <location>
        <begin position="21"/>
        <end position="281"/>
    </location>
</feature>
<evidence type="ECO:0000256" key="8">
    <source>
        <dbReference type="PIRNR" id="PIRNR000111"/>
    </source>
</evidence>
<dbReference type="NCBIfam" id="NF010378">
    <property type="entry name" value="PRK13805.1"/>
    <property type="match status" value="1"/>
</dbReference>
<gene>
    <name evidence="12" type="ORF">AYR53_07365</name>
</gene>
<protein>
    <recommendedName>
        <fullName evidence="8">Aldehyde-alcohol dehydrogenase</fullName>
    </recommendedName>
</protein>
<sequence>MLKPTNAPRVTEKKETVDVDKMIDNLVKKSHVALDKMANFTQEQVDKVCEAMAIAALDNHMKLAKMAVAETHRGVVEDKAIKNMYASEYIWNSIRHDKTVGIIEDNDEEQLMKIAEPVGVVAGVTPVTNPTSTVVFKSLISLKTRNTIIFGFHPQAQKSCVETAKIIRAAAVEAGAPEDCIQWIDQPSIQATGALMNHDGVATVLATGGPSMVKAAYSTGKPALGVGPGNGPTYIEKTANIKQSVNDIVLSKTFDNGMVCASENSAVVDSDVYEEVKAEFKYWNCYFVKKSDQKALSDAMFDEKRGGVKGPIAGKSAYQIAELAGIKVPEDTKVLIAEIDGVGPKYPLSREKLSPVLSMYKASGHEEAFKLCEELLDFGGLGHTAGLHTTDDDLITKFALKMKACRILINQPSAVGGIGNIYNNMVPSLTLGTGSYGKNSISHNVTDFDLLNIKTVAKRRNNMQWIKLPPKVYFERNSVRYLEQMEGINRVFLVCDPGMVKFGYSDRVLDVLRKRRNNVEVEVFSDVEPNPSTDTVNKGVARMDAFKPDTVISLGGGSAMDAGKFMWLMYEHPESSFFGAKQKFLDIRKRTYRVPTPNKAKYIGIPTTSGTGSEVTPYAVITDSKTHVKYPITDYAMQPDVAIIDSQFVETVPKRTTAWTGLDVITHATESYVSNMASDYTRGWSLQALQLAFKYLKASYDGDPVARQKMHDASTLAGMAFANAFLGITHSIAHKLGGEFNLPHGLAIAITYPQVVRYNAETPTKIAMWPKYDHFSALKDYADIARFLGFEGNNDEELKESLVKHFIDLAHSVDVTLDLKHNRVEKDHFDKTVDELAELSYEDQCTTANPREPLIKELKELLIREWDGKGVEVK</sequence>
<dbReference type="InterPro" id="IPR016161">
    <property type="entry name" value="Ald_DH/histidinol_DH"/>
</dbReference>
<dbReference type="RefSeq" id="WP_068280888.1">
    <property type="nucleotide sequence ID" value="NZ_CP014873.1"/>
</dbReference>
<evidence type="ECO:0000313" key="13">
    <source>
        <dbReference type="Proteomes" id="UP000078582"/>
    </source>
</evidence>
<dbReference type="InterPro" id="IPR039697">
    <property type="entry name" value="Alcohol_dehydrogenase_Fe"/>
</dbReference>
<evidence type="ECO:0000259" key="10">
    <source>
        <dbReference type="Pfam" id="PF00465"/>
    </source>
</evidence>
<dbReference type="PANTHER" id="PTHR11496">
    <property type="entry name" value="ALCOHOL DEHYDROGENASE"/>
    <property type="match status" value="1"/>
</dbReference>
<dbReference type="Pfam" id="PF25137">
    <property type="entry name" value="ADH_Fe_C"/>
    <property type="match status" value="1"/>
</dbReference>
<dbReference type="SUPFAM" id="SSF56796">
    <property type="entry name" value="Dehydroquinate synthase-like"/>
    <property type="match status" value="1"/>
</dbReference>
<dbReference type="EMBL" id="CP014873">
    <property type="protein sequence ID" value="ANK62606.1"/>
    <property type="molecule type" value="Genomic_DNA"/>
</dbReference>
<comment type="similarity">
    <text evidence="7 8">In the C-terminal section; belongs to the iron-containing alcohol dehydrogenase family.</text>
</comment>
<evidence type="ECO:0000256" key="2">
    <source>
        <dbReference type="ARBA" id="ARBA00023002"/>
    </source>
</evidence>
<dbReference type="GeneID" id="42982069"/>
<evidence type="ECO:0000256" key="3">
    <source>
        <dbReference type="ARBA" id="ARBA00023004"/>
    </source>
</evidence>
<dbReference type="InterPro" id="IPR016163">
    <property type="entry name" value="Ald_DH_C"/>
</dbReference>
<evidence type="ECO:0000256" key="7">
    <source>
        <dbReference type="ARBA" id="ARBA00035645"/>
    </source>
</evidence>
<dbReference type="Pfam" id="PF00171">
    <property type="entry name" value="Aldedh"/>
    <property type="match status" value="1"/>
</dbReference>
<dbReference type="FunFam" id="1.20.1090.10:FF:000001">
    <property type="entry name" value="Aldehyde-alcohol dehydrogenase"/>
    <property type="match status" value="1"/>
</dbReference>
<dbReference type="Gene3D" id="3.40.309.10">
    <property type="entry name" value="Aldehyde Dehydrogenase, Chain A, domain 2"/>
    <property type="match status" value="1"/>
</dbReference>
<evidence type="ECO:0000259" key="11">
    <source>
        <dbReference type="Pfam" id="PF25137"/>
    </source>
</evidence>
<evidence type="ECO:0000256" key="6">
    <source>
        <dbReference type="ARBA" id="ARBA00035641"/>
    </source>
</evidence>
<dbReference type="GO" id="GO:0006066">
    <property type="term" value="P:alcohol metabolic process"/>
    <property type="evidence" value="ECO:0007669"/>
    <property type="project" value="InterPro"/>
</dbReference>
<feature type="domain" description="Fe-containing alcohol dehydrogenase-like C-terminal" evidence="11">
    <location>
        <begin position="657"/>
        <end position="862"/>
    </location>
</feature>
<reference evidence="12 13" key="1">
    <citation type="submission" date="2016-03" db="EMBL/GenBank/DDBJ databases">
        <title>Pediococcus and Lactobacillus from brewery environment - whole genome sequencing and assembly.</title>
        <authorList>
            <person name="Behr J."/>
            <person name="Geissler A.J."/>
            <person name="Vogel R.F."/>
        </authorList>
    </citation>
    <scope>NUCLEOTIDE SEQUENCE [LARGE SCALE GENOMIC DNA]</scope>
    <source>
        <strain evidence="12 13">TMW 1.1989</strain>
    </source>
</reference>
<keyword evidence="13" id="KW-1185">Reference proteome</keyword>
<dbReference type="GO" id="GO:0046872">
    <property type="term" value="F:metal ion binding"/>
    <property type="evidence" value="ECO:0007669"/>
    <property type="project" value="InterPro"/>
</dbReference>
<dbReference type="InterPro" id="IPR016162">
    <property type="entry name" value="Ald_DH_N"/>
</dbReference>